<dbReference type="EMBL" id="AQGS01001161">
    <property type="protein sequence ID" value="EPS35377.1"/>
    <property type="molecule type" value="Genomic_DNA"/>
</dbReference>
<accession>S8BJH8</accession>
<evidence type="ECO:0000313" key="2">
    <source>
        <dbReference type="Proteomes" id="UP000015100"/>
    </source>
</evidence>
<dbReference type="HOGENOM" id="CLU_043402_0_0_1"/>
<reference evidence="1 2" key="1">
    <citation type="journal article" date="2013" name="PLoS Genet.">
        <title>Genomic mechanisms accounting for the adaptation to parasitism in nematode-trapping fungi.</title>
        <authorList>
            <person name="Meerupati T."/>
            <person name="Andersson K.M."/>
            <person name="Friman E."/>
            <person name="Kumar D."/>
            <person name="Tunlid A."/>
            <person name="Ahren D."/>
        </authorList>
    </citation>
    <scope>NUCLEOTIDE SEQUENCE [LARGE SCALE GENOMIC DNA]</scope>
    <source>
        <strain evidence="1 2">CBS 200.50</strain>
    </source>
</reference>
<dbReference type="OMA" id="PETICQI"/>
<dbReference type="OrthoDB" id="5279008at2759"/>
<proteinExistence type="predicted"/>
<dbReference type="SUPFAM" id="SSF52047">
    <property type="entry name" value="RNI-like"/>
    <property type="match status" value="1"/>
</dbReference>
<gene>
    <name evidence="1" type="ORF">H072_11244</name>
</gene>
<protein>
    <submittedName>
        <fullName evidence="1">Uncharacterized protein</fullName>
    </submittedName>
</protein>
<organism evidence="1 2">
    <name type="scientific">Dactylellina haptotyla (strain CBS 200.50)</name>
    <name type="common">Nematode-trapping fungus</name>
    <name type="synonym">Monacrosporium haptotylum</name>
    <dbReference type="NCBI Taxonomy" id="1284197"/>
    <lineage>
        <taxon>Eukaryota</taxon>
        <taxon>Fungi</taxon>
        <taxon>Dikarya</taxon>
        <taxon>Ascomycota</taxon>
        <taxon>Pezizomycotina</taxon>
        <taxon>Orbiliomycetes</taxon>
        <taxon>Orbiliales</taxon>
        <taxon>Orbiliaceae</taxon>
        <taxon>Dactylellina</taxon>
    </lineage>
</organism>
<dbReference type="STRING" id="1284197.S8BJH8"/>
<comment type="caution">
    <text evidence="1">The sequence shown here is derived from an EMBL/GenBank/DDBJ whole genome shotgun (WGS) entry which is preliminary data.</text>
</comment>
<dbReference type="Gene3D" id="3.80.10.10">
    <property type="entry name" value="Ribonuclease Inhibitor"/>
    <property type="match status" value="1"/>
</dbReference>
<reference evidence="2" key="2">
    <citation type="submission" date="2013-04" db="EMBL/GenBank/DDBJ databases">
        <title>Genomic mechanisms accounting for the adaptation to parasitism in nematode-trapping fungi.</title>
        <authorList>
            <person name="Ahren D.G."/>
        </authorList>
    </citation>
    <scope>NUCLEOTIDE SEQUENCE [LARGE SCALE GENOMIC DNA]</scope>
    <source>
        <strain evidence="2">CBS 200.50</strain>
    </source>
</reference>
<dbReference type="Proteomes" id="UP000015100">
    <property type="component" value="Unassembled WGS sequence"/>
</dbReference>
<name>S8BJH8_DACHA</name>
<sequence length="426" mass="49212">MTCKVLNRAAQDTHLDSIYRSRRVFYTPASFENLLKISKHSSGVNLRVREIIVTNVSPYKAIQPSFRDSKTYKEADEEFRQSIHQIARASHNYYTGATFSYIEQPESFQSALSQLTLAFAGLPNIESIRFNRTGGIELSRSELNLFYPGLTFRPGTRLPDTSEIFEDMSFHFHISQRDQRLSTMFYYKIIGHLPRLRNLEDRSWPGLKLAYLQDAMTYTPRIEFGPATLRVLKLMLNFNTFSVNTDIAPANEVFVTWLEAVGTNLESISLRGLRKTLDRVYISLPTLTRFPKLRKLSLGCLRLSVDNFEAFLGKSSDTLQVLKLDNIRFKEPRFGVPDSQLWYRILRFLKIEVLQLRKFTLRVPDLLLPSLEIKGGWGSPETICQIESGTEFSSIDANAKITERNIEEALMTYRDSSEFWKFMSNR</sequence>
<dbReference type="InterPro" id="IPR032675">
    <property type="entry name" value="LRR_dom_sf"/>
</dbReference>
<keyword evidence="2" id="KW-1185">Reference proteome</keyword>
<dbReference type="AlphaFoldDB" id="S8BJH8"/>
<evidence type="ECO:0000313" key="1">
    <source>
        <dbReference type="EMBL" id="EPS35377.1"/>
    </source>
</evidence>